<feature type="compositionally biased region" description="Basic and acidic residues" evidence="1">
    <location>
        <begin position="1"/>
        <end position="14"/>
    </location>
</feature>
<name>A0A9W7B4E4_9STRA</name>
<reference evidence="3" key="1">
    <citation type="journal article" date="2023" name="Commun. Biol.">
        <title>Genome analysis of Parmales, the sister group of diatoms, reveals the evolutionary specialization of diatoms from phago-mixotrophs to photoautotrophs.</title>
        <authorList>
            <person name="Ban H."/>
            <person name="Sato S."/>
            <person name="Yoshikawa S."/>
            <person name="Yamada K."/>
            <person name="Nakamura Y."/>
            <person name="Ichinomiya M."/>
            <person name="Sato N."/>
            <person name="Blanc-Mathieu R."/>
            <person name="Endo H."/>
            <person name="Kuwata A."/>
            <person name="Ogata H."/>
        </authorList>
    </citation>
    <scope>NUCLEOTIDE SEQUENCE [LARGE SCALE GENOMIC DNA]</scope>
    <source>
        <strain evidence="3">NIES 3699</strain>
    </source>
</reference>
<organism evidence="2 3">
    <name type="scientific">Triparma verrucosa</name>
    <dbReference type="NCBI Taxonomy" id="1606542"/>
    <lineage>
        <taxon>Eukaryota</taxon>
        <taxon>Sar</taxon>
        <taxon>Stramenopiles</taxon>
        <taxon>Ochrophyta</taxon>
        <taxon>Bolidophyceae</taxon>
        <taxon>Parmales</taxon>
        <taxon>Triparmaceae</taxon>
        <taxon>Triparma</taxon>
    </lineage>
</organism>
<evidence type="ECO:0000256" key="1">
    <source>
        <dbReference type="SAM" id="MobiDB-lite"/>
    </source>
</evidence>
<dbReference type="AlphaFoldDB" id="A0A9W7B4E4"/>
<proteinExistence type="predicted"/>
<evidence type="ECO:0000313" key="3">
    <source>
        <dbReference type="Proteomes" id="UP001165160"/>
    </source>
</evidence>
<dbReference type="EMBL" id="BRXX01000001">
    <property type="protein sequence ID" value="GMH81300.1"/>
    <property type="molecule type" value="Genomic_DNA"/>
</dbReference>
<protein>
    <submittedName>
        <fullName evidence="2">Uncharacterized protein</fullName>
    </submittedName>
</protein>
<comment type="caution">
    <text evidence="2">The sequence shown here is derived from an EMBL/GenBank/DDBJ whole genome shotgun (WGS) entry which is preliminary data.</text>
</comment>
<keyword evidence="3" id="KW-1185">Reference proteome</keyword>
<dbReference type="Proteomes" id="UP001165160">
    <property type="component" value="Unassembled WGS sequence"/>
</dbReference>
<sequence>MKGLDAERYADPTNKRSRASINHPNNAPLKDQIQQTVRRSKAKAITIAESLPPITTPLATLLSSRRNTSLLLQVINEQRPDLIHIIAAPLNKTCFTDTGILPEGDHRVYNTGLLLPSDDSGAFRYYNVFIRYTEKKPTEYHITSWTQDRTSCPLEIYNEAEGQEAVCKIIGERTIVEWSNLRKKDALDYKRIEATLNRGRKKPLRYLRNINFGPFLFWSSSPSVKALFGPRGLVQPTGNGSIQTLHNVMWRVNNTTSRTLPLYPNLRLWGENHKDFRPNPDPSDAVEDCRRVANLFALVRHYT</sequence>
<evidence type="ECO:0000313" key="2">
    <source>
        <dbReference type="EMBL" id="GMH81300.1"/>
    </source>
</evidence>
<feature type="region of interest" description="Disordered" evidence="1">
    <location>
        <begin position="1"/>
        <end position="30"/>
    </location>
</feature>
<accession>A0A9W7B4E4</accession>
<gene>
    <name evidence="2" type="ORF">TrVE_jg8711</name>
</gene>